<sequence>MAAAAAVQARLKPLAVEVAADCNHLLPLFAGDDIIRLLGVLGCKAPPVVPTQRDKTAVARSFGSAAASYDGVAGLQRDIGNALLERHLPQVSTGVATVLDLGCGTGYFRQALQQRCPQATYLGMDLAEGMARHAALESSGSAAWLVGDAEDMPLASGSLQLIFSNLAIQWSENLPLLCTELARVLAPGGRGLLATLGPQTLRELRQAWSVVDGHAHVNQFVPVPHLKQALQDAGLQILSLEQEDRVMVYQHARELLRELKGLGAHNVNAARPAGLTGRRRLEAFYQAYEDQRRDNGLPATYDVIYLEVTPAHG</sequence>
<evidence type="ECO:0000256" key="5">
    <source>
        <dbReference type="ARBA" id="ARBA00022679"/>
    </source>
</evidence>
<dbReference type="PANTHER" id="PTHR13090">
    <property type="entry name" value="ARGININE-HYDROXYLASE NDUFAF5, MITOCHONDRIAL"/>
    <property type="match status" value="1"/>
</dbReference>
<keyword evidence="5 8" id="KW-0808">Transferase</keyword>
<evidence type="ECO:0000259" key="9">
    <source>
        <dbReference type="Pfam" id="PF08241"/>
    </source>
</evidence>
<comment type="function">
    <text evidence="8">Converts the free carboxyl group of a malonyl-thioester to its methyl ester by transfer of a methyl group from S-adenosyl-L-methionine (SAM). It allows to synthesize pimeloyl-ACP via the fatty acid synthetic pathway.</text>
</comment>
<comment type="catalytic activity">
    <reaction evidence="1 8">
        <text>malonyl-[ACP] + S-adenosyl-L-methionine = malonyl-[ACP] methyl ester + S-adenosyl-L-homocysteine</text>
        <dbReference type="Rhea" id="RHEA:17105"/>
        <dbReference type="Rhea" id="RHEA-COMP:9623"/>
        <dbReference type="Rhea" id="RHEA-COMP:9954"/>
        <dbReference type="ChEBI" id="CHEBI:57856"/>
        <dbReference type="ChEBI" id="CHEBI:59789"/>
        <dbReference type="ChEBI" id="CHEBI:78449"/>
        <dbReference type="ChEBI" id="CHEBI:78845"/>
        <dbReference type="EC" id="2.1.1.197"/>
    </reaction>
</comment>
<dbReference type="HAMAP" id="MF_00835">
    <property type="entry name" value="BioC"/>
    <property type="match status" value="1"/>
</dbReference>
<feature type="domain" description="Methyltransferase type 11" evidence="9">
    <location>
        <begin position="99"/>
        <end position="190"/>
    </location>
</feature>
<evidence type="ECO:0000256" key="7">
    <source>
        <dbReference type="ARBA" id="ARBA00022756"/>
    </source>
</evidence>
<dbReference type="InterPro" id="IPR029063">
    <property type="entry name" value="SAM-dependent_MTases_sf"/>
</dbReference>
<keyword evidence="4 8" id="KW-0489">Methyltransferase</keyword>
<dbReference type="InterPro" id="IPR013216">
    <property type="entry name" value="Methyltransf_11"/>
</dbReference>
<evidence type="ECO:0000313" key="10">
    <source>
        <dbReference type="EMBL" id="MCX2979758.1"/>
    </source>
</evidence>
<dbReference type="Proteomes" id="UP001143362">
    <property type="component" value="Unassembled WGS sequence"/>
</dbReference>
<organism evidence="10 11">
    <name type="scientific">Candidatus Litorirhabdus singularis</name>
    <dbReference type="NCBI Taxonomy" id="2518993"/>
    <lineage>
        <taxon>Bacteria</taxon>
        <taxon>Pseudomonadati</taxon>
        <taxon>Pseudomonadota</taxon>
        <taxon>Gammaproteobacteria</taxon>
        <taxon>Cellvibrionales</taxon>
        <taxon>Halieaceae</taxon>
        <taxon>Candidatus Litorirhabdus</taxon>
    </lineage>
</organism>
<dbReference type="Gene3D" id="3.40.50.150">
    <property type="entry name" value="Vaccinia Virus protein VP39"/>
    <property type="match status" value="1"/>
</dbReference>
<dbReference type="GO" id="GO:0102130">
    <property type="term" value="F:malonyl-CoA methyltransferase activity"/>
    <property type="evidence" value="ECO:0007669"/>
    <property type="project" value="UniProtKB-EC"/>
</dbReference>
<evidence type="ECO:0000256" key="1">
    <source>
        <dbReference type="ARBA" id="ARBA00000852"/>
    </source>
</evidence>
<evidence type="ECO:0000256" key="3">
    <source>
        <dbReference type="ARBA" id="ARBA00012327"/>
    </source>
</evidence>
<keyword evidence="11" id="KW-1185">Reference proteome</keyword>
<proteinExistence type="inferred from homology"/>
<dbReference type="SUPFAM" id="SSF53335">
    <property type="entry name" value="S-adenosyl-L-methionine-dependent methyltransferases"/>
    <property type="match status" value="1"/>
</dbReference>
<dbReference type="Pfam" id="PF08241">
    <property type="entry name" value="Methyltransf_11"/>
    <property type="match status" value="1"/>
</dbReference>
<dbReference type="PANTHER" id="PTHR13090:SF1">
    <property type="entry name" value="ARGININE-HYDROXYLASE NDUFAF5, MITOCHONDRIAL"/>
    <property type="match status" value="1"/>
</dbReference>
<evidence type="ECO:0000256" key="6">
    <source>
        <dbReference type="ARBA" id="ARBA00022691"/>
    </source>
</evidence>
<gene>
    <name evidence="8 10" type="primary">bioC</name>
    <name evidence="10" type="ORF">EYC98_02650</name>
</gene>
<dbReference type="CDD" id="cd02440">
    <property type="entry name" value="AdoMet_MTases"/>
    <property type="match status" value="1"/>
</dbReference>
<dbReference type="InterPro" id="IPR050602">
    <property type="entry name" value="Malonyl-ACP_OMT"/>
</dbReference>
<keyword evidence="7 8" id="KW-0093">Biotin biosynthesis</keyword>
<comment type="caution">
    <text evidence="10">The sequence shown here is derived from an EMBL/GenBank/DDBJ whole genome shotgun (WGS) entry which is preliminary data.</text>
</comment>
<comment type="similarity">
    <text evidence="8">Belongs to the methyltransferase superfamily.</text>
</comment>
<dbReference type="GO" id="GO:0032259">
    <property type="term" value="P:methylation"/>
    <property type="evidence" value="ECO:0007669"/>
    <property type="project" value="UniProtKB-KW"/>
</dbReference>
<evidence type="ECO:0000256" key="4">
    <source>
        <dbReference type="ARBA" id="ARBA00022603"/>
    </source>
</evidence>
<dbReference type="EC" id="2.1.1.197" evidence="3 8"/>
<reference evidence="10" key="1">
    <citation type="submission" date="2019-02" db="EMBL/GenBank/DDBJ databases">
        <authorList>
            <person name="Li S.-H."/>
        </authorList>
    </citation>
    <scope>NUCLEOTIDE SEQUENCE</scope>
    <source>
        <strain evidence="10">IMCC14734</strain>
    </source>
</reference>
<accession>A0ABT3TBW7</accession>
<name>A0ABT3TBW7_9GAMM</name>
<dbReference type="EMBL" id="SHNN01000001">
    <property type="protein sequence ID" value="MCX2979758.1"/>
    <property type="molecule type" value="Genomic_DNA"/>
</dbReference>
<protein>
    <recommendedName>
        <fullName evidence="3 8">Malonyl-[acyl-carrier protein] O-methyltransferase</fullName>
        <shortName evidence="8">Malonyl-ACP O-methyltransferase</shortName>
        <ecNumber evidence="3 8">2.1.1.197</ecNumber>
    </recommendedName>
    <alternativeName>
        <fullName evidence="8">Biotin synthesis protein BioC</fullName>
    </alternativeName>
</protein>
<dbReference type="NCBIfam" id="TIGR02072">
    <property type="entry name" value="BioC"/>
    <property type="match status" value="1"/>
</dbReference>
<dbReference type="InterPro" id="IPR011814">
    <property type="entry name" value="BioC"/>
</dbReference>
<comment type="pathway">
    <text evidence="2 8">Cofactor biosynthesis; biotin biosynthesis.</text>
</comment>
<evidence type="ECO:0000256" key="8">
    <source>
        <dbReference type="HAMAP-Rule" id="MF_00835"/>
    </source>
</evidence>
<evidence type="ECO:0000313" key="11">
    <source>
        <dbReference type="Proteomes" id="UP001143362"/>
    </source>
</evidence>
<evidence type="ECO:0000256" key="2">
    <source>
        <dbReference type="ARBA" id="ARBA00004746"/>
    </source>
</evidence>
<keyword evidence="6 8" id="KW-0949">S-adenosyl-L-methionine</keyword>